<feature type="domain" description="Conserved hypothetical protein CHP02391" evidence="2">
    <location>
        <begin position="71"/>
        <end position="195"/>
    </location>
</feature>
<evidence type="ECO:0000313" key="4">
    <source>
        <dbReference type="Proteomes" id="UP000530186"/>
    </source>
</evidence>
<dbReference type="Pfam" id="PF09509">
    <property type="entry name" value="Hypoth_Ymh"/>
    <property type="match status" value="1"/>
</dbReference>
<sequence>MRKEVYVSKPHRYINRQDSWSNLLNNVNSTLIFKGYELKDDGRVHKTKVAQTFTEAQNRLKSLKEEIGTLNLHDNVTKYCTEELLNEDYFHAVFEACKGLFDRIRELSGLNLDGYPLIDKAFNIDKKLFQPKIFIKGNNLSNQDEKNQYYGLISSIKTCLYLYRNHQAHIPKIYDKLSLKDAMRGLISVSLAHELLDRCVSINDL</sequence>
<reference evidence="3 4" key="1">
    <citation type="submission" date="2020-07" db="EMBL/GenBank/DDBJ databases">
        <authorList>
            <person name="Hilgarth M."/>
            <person name="Werum V."/>
            <person name="Vogel R.F."/>
        </authorList>
    </citation>
    <scope>NUCLEOTIDE SEQUENCE [LARGE SCALE GENOMIC DNA]</scope>
    <source>
        <strain evidence="3 4">DSM 28961</strain>
    </source>
</reference>
<keyword evidence="4" id="KW-1185">Reference proteome</keyword>
<dbReference type="AlphaFoldDB" id="A0A7V8MZR2"/>
<evidence type="ECO:0000313" key="3">
    <source>
        <dbReference type="EMBL" id="MBA0015818.1"/>
    </source>
</evidence>
<dbReference type="EMBL" id="JACBNY010000001">
    <property type="protein sequence ID" value="MBA0015818.1"/>
    <property type="molecule type" value="Genomic_DNA"/>
</dbReference>
<dbReference type="InterPro" id="IPR012654">
    <property type="entry name" value="CHP02391"/>
</dbReference>
<keyword evidence="1" id="KW-0175">Coiled coil</keyword>
<proteinExistence type="predicted"/>
<accession>A0A7V8MZR2</accession>
<comment type="caution">
    <text evidence="3">The sequence shown here is derived from an EMBL/GenBank/DDBJ whole genome shotgun (WGS) entry which is preliminary data.</text>
</comment>
<evidence type="ECO:0000259" key="2">
    <source>
        <dbReference type="Pfam" id="PF09509"/>
    </source>
</evidence>
<dbReference type="Proteomes" id="UP000530186">
    <property type="component" value="Unassembled WGS sequence"/>
</dbReference>
<evidence type="ECO:0000256" key="1">
    <source>
        <dbReference type="SAM" id="Coils"/>
    </source>
</evidence>
<organism evidence="3 4">
    <name type="scientific">Pseudolactococcus laudensis</name>
    <dbReference type="NCBI Taxonomy" id="1494461"/>
    <lineage>
        <taxon>Bacteria</taxon>
        <taxon>Bacillati</taxon>
        <taxon>Bacillota</taxon>
        <taxon>Bacilli</taxon>
        <taxon>Lactobacillales</taxon>
        <taxon>Streptococcaceae</taxon>
        <taxon>Pseudolactococcus</taxon>
    </lineage>
</organism>
<dbReference type="NCBIfam" id="TIGR02391">
    <property type="entry name" value="hypoth_ymh"/>
    <property type="match status" value="1"/>
</dbReference>
<feature type="coiled-coil region" evidence="1">
    <location>
        <begin position="46"/>
        <end position="73"/>
    </location>
</feature>
<protein>
    <submittedName>
        <fullName evidence="3">TIGR02391 family protein</fullName>
    </submittedName>
</protein>
<name>A0A7V8MZR2_9LACT</name>
<gene>
    <name evidence="3" type="ORF">HZR21_01420</name>
</gene>